<organism evidence="2 3">
    <name type="scientific">Streptomyces liliifuscus</name>
    <dbReference type="NCBI Taxonomy" id="2797636"/>
    <lineage>
        <taxon>Bacteria</taxon>
        <taxon>Bacillati</taxon>
        <taxon>Actinomycetota</taxon>
        <taxon>Actinomycetes</taxon>
        <taxon>Kitasatosporales</taxon>
        <taxon>Streptomycetaceae</taxon>
        <taxon>Streptomyces</taxon>
    </lineage>
</organism>
<dbReference type="KEGG" id="slf:JEQ17_21715"/>
<protein>
    <submittedName>
        <fullName evidence="2">Uncharacterized protein</fullName>
    </submittedName>
</protein>
<keyword evidence="3" id="KW-1185">Reference proteome</keyword>
<feature type="transmembrane region" description="Helical" evidence="1">
    <location>
        <begin position="34"/>
        <end position="52"/>
    </location>
</feature>
<name>A0A7T7KX28_9ACTN</name>
<evidence type="ECO:0000256" key="1">
    <source>
        <dbReference type="SAM" id="Phobius"/>
    </source>
</evidence>
<accession>A0A7T7KX28</accession>
<keyword evidence="1" id="KW-0812">Transmembrane</keyword>
<dbReference type="Proteomes" id="UP000595636">
    <property type="component" value="Chromosome"/>
</dbReference>
<keyword evidence="1" id="KW-0472">Membrane</keyword>
<proteinExistence type="predicted"/>
<dbReference type="RefSeq" id="WP_200396777.1">
    <property type="nucleotide sequence ID" value="NZ_CP066831.1"/>
</dbReference>
<feature type="transmembrane region" description="Helical" evidence="1">
    <location>
        <begin position="7"/>
        <end position="28"/>
    </location>
</feature>
<evidence type="ECO:0000313" key="2">
    <source>
        <dbReference type="EMBL" id="QQM41807.1"/>
    </source>
</evidence>
<keyword evidence="1" id="KW-1133">Transmembrane helix</keyword>
<gene>
    <name evidence="2" type="ORF">JEQ17_21715</name>
</gene>
<sequence length="60" mass="6319">MEVRFRMFGAVLGGTGVTGVFWLTKHLVDHDAPAFAAGVFGASAAAFAGLVLRADRRRGL</sequence>
<reference evidence="2 3" key="1">
    <citation type="submission" date="2020-12" db="EMBL/GenBank/DDBJ databases">
        <title>A novel species.</title>
        <authorList>
            <person name="Li K."/>
        </authorList>
    </citation>
    <scope>NUCLEOTIDE SEQUENCE [LARGE SCALE GENOMIC DNA]</scope>
    <source>
        <strain evidence="2 3">ZYC-3</strain>
    </source>
</reference>
<dbReference type="EMBL" id="CP066831">
    <property type="protein sequence ID" value="QQM41807.1"/>
    <property type="molecule type" value="Genomic_DNA"/>
</dbReference>
<dbReference type="AlphaFoldDB" id="A0A7T7KX28"/>
<evidence type="ECO:0000313" key="3">
    <source>
        <dbReference type="Proteomes" id="UP000595636"/>
    </source>
</evidence>